<reference evidence="4" key="1">
    <citation type="submission" date="2023-08" db="EMBL/GenBank/DDBJ databases">
        <title>The draft genome of Tsukamurella strandjordii strain 050030.</title>
        <authorList>
            <person name="Zhao F."/>
            <person name="Feng Y."/>
            <person name="Zong Z."/>
        </authorList>
    </citation>
    <scope>NUCLEOTIDE SEQUENCE</scope>
    <source>
        <strain evidence="4">050030</strain>
    </source>
</reference>
<dbReference type="PANTHER" id="PTHR30327">
    <property type="entry name" value="UNCHARACTERIZED PROTEIN YQGE"/>
    <property type="match status" value="1"/>
</dbReference>
<feature type="compositionally biased region" description="Basic and acidic residues" evidence="3">
    <location>
        <begin position="1"/>
        <end position="11"/>
    </location>
</feature>
<evidence type="ECO:0000313" key="5">
    <source>
        <dbReference type="Proteomes" id="UP001178281"/>
    </source>
</evidence>
<dbReference type="HAMAP" id="MF_00758">
    <property type="entry name" value="UPF0301"/>
    <property type="match status" value="1"/>
</dbReference>
<comment type="similarity">
    <text evidence="1 2">Belongs to the UPF0301 (AlgH) family.</text>
</comment>
<accession>A0AA90ND20</accession>
<dbReference type="SUPFAM" id="SSF143456">
    <property type="entry name" value="VC0467-like"/>
    <property type="match status" value="1"/>
</dbReference>
<comment type="caution">
    <text evidence="4">The sequence shown here is derived from an EMBL/GenBank/DDBJ whole genome shotgun (WGS) entry which is preliminary data.</text>
</comment>
<organism evidence="4 5">
    <name type="scientific">Tsukamurella strandjordii</name>
    <dbReference type="NCBI Taxonomy" id="147577"/>
    <lineage>
        <taxon>Bacteria</taxon>
        <taxon>Bacillati</taxon>
        <taxon>Actinomycetota</taxon>
        <taxon>Actinomycetes</taxon>
        <taxon>Mycobacteriales</taxon>
        <taxon>Tsukamurellaceae</taxon>
        <taxon>Tsukamurella</taxon>
    </lineage>
</organism>
<dbReference type="AlphaFoldDB" id="A0AA90ND20"/>
<evidence type="ECO:0000256" key="3">
    <source>
        <dbReference type="SAM" id="MobiDB-lite"/>
    </source>
</evidence>
<dbReference type="Proteomes" id="UP001178281">
    <property type="component" value="Unassembled WGS sequence"/>
</dbReference>
<dbReference type="GO" id="GO:0005829">
    <property type="term" value="C:cytosol"/>
    <property type="evidence" value="ECO:0007669"/>
    <property type="project" value="TreeGrafter"/>
</dbReference>
<dbReference type="Gene3D" id="3.40.1740.10">
    <property type="entry name" value="VC0467-like"/>
    <property type="match status" value="1"/>
</dbReference>
<proteinExistence type="inferred from homology"/>
<evidence type="ECO:0000256" key="2">
    <source>
        <dbReference type="HAMAP-Rule" id="MF_00758"/>
    </source>
</evidence>
<name>A0AA90ND20_9ACTN</name>
<evidence type="ECO:0000256" key="1">
    <source>
        <dbReference type="ARBA" id="ARBA00009600"/>
    </source>
</evidence>
<dbReference type="InterPro" id="IPR003774">
    <property type="entry name" value="AlgH-like"/>
</dbReference>
<sequence>MGPDRSNESAPRDASSGENAGADIDVSAGTLLVSSPELYEPTFRRTVVYLIEHNESGSLGVVLNRPSESAVHGVLPQWHELAAKPKAVFVGGPVNQSAALCLGVVKAGQDVEGIRGLQPVSGRVVLVDLDSDVEMMDELLDGVRVFAGYSGWGMGQLDDELERDDWIPCASLHTDVLTPPRVDLWGKVLRRQGFPTSLLATHPVDVSVN</sequence>
<dbReference type="RefSeq" id="WP_220657206.1">
    <property type="nucleotide sequence ID" value="NZ_BAAAII010000008.1"/>
</dbReference>
<evidence type="ECO:0000313" key="4">
    <source>
        <dbReference type="EMBL" id="MDP0399633.1"/>
    </source>
</evidence>
<dbReference type="NCBIfam" id="NF001269">
    <property type="entry name" value="PRK00228.2-1"/>
    <property type="match status" value="1"/>
</dbReference>
<dbReference type="Pfam" id="PF02622">
    <property type="entry name" value="DUF179"/>
    <property type="match status" value="1"/>
</dbReference>
<gene>
    <name evidence="4" type="ORF">Q7X28_17050</name>
</gene>
<dbReference type="PANTHER" id="PTHR30327:SF1">
    <property type="entry name" value="UPF0301 PROTEIN YQGE"/>
    <property type="match status" value="1"/>
</dbReference>
<dbReference type="EMBL" id="JAUTIX010000007">
    <property type="protein sequence ID" value="MDP0399633.1"/>
    <property type="molecule type" value="Genomic_DNA"/>
</dbReference>
<feature type="region of interest" description="Disordered" evidence="3">
    <location>
        <begin position="1"/>
        <end position="22"/>
    </location>
</feature>
<protein>
    <recommendedName>
        <fullName evidence="2">UPF0301 protein Q7X28_17050</fullName>
    </recommendedName>
</protein>
<dbReference type="NCBIfam" id="NF001272">
    <property type="entry name" value="PRK00228.2-4"/>
    <property type="match status" value="1"/>
</dbReference>
<keyword evidence="5" id="KW-1185">Reference proteome</keyword>